<gene>
    <name evidence="1" type="ORF">GQF02_06650</name>
</gene>
<proteinExistence type="predicted"/>
<protein>
    <submittedName>
        <fullName evidence="1">Uncharacterized protein</fullName>
    </submittedName>
</protein>
<reference evidence="1 2" key="1">
    <citation type="submission" date="2019-12" db="EMBL/GenBank/DDBJ databases">
        <title>Neisseriaceae gen. nov. sp. Genome sequencing and assembly.</title>
        <authorList>
            <person name="Liu Z."/>
            <person name="Li A."/>
        </authorList>
    </citation>
    <scope>NUCLEOTIDE SEQUENCE [LARGE SCALE GENOMIC DNA]</scope>
    <source>
        <strain evidence="1 2">B2N2-7</strain>
    </source>
</reference>
<comment type="caution">
    <text evidence="1">The sequence shown here is derived from an EMBL/GenBank/DDBJ whole genome shotgun (WGS) entry which is preliminary data.</text>
</comment>
<keyword evidence="2" id="KW-1185">Reference proteome</keyword>
<sequence>MKISELKAGFRISEHKDNGDIQHFEVVNVQPAGRRVEVTFRSHSGMESALYPADAYLSAY</sequence>
<dbReference type="Proteomes" id="UP000467214">
    <property type="component" value="Unassembled WGS sequence"/>
</dbReference>
<evidence type="ECO:0000313" key="2">
    <source>
        <dbReference type="Proteomes" id="UP000467214"/>
    </source>
</evidence>
<accession>A0A845BK09</accession>
<dbReference type="EMBL" id="WSSB01000005">
    <property type="protein sequence ID" value="MXR36645.1"/>
    <property type="molecule type" value="Genomic_DNA"/>
</dbReference>
<dbReference type="AlphaFoldDB" id="A0A845BK09"/>
<organism evidence="1 2">
    <name type="scientific">Craterilacuibacter sinensis</name>
    <dbReference type="NCBI Taxonomy" id="2686017"/>
    <lineage>
        <taxon>Bacteria</taxon>
        <taxon>Pseudomonadati</taxon>
        <taxon>Pseudomonadota</taxon>
        <taxon>Betaproteobacteria</taxon>
        <taxon>Neisseriales</taxon>
        <taxon>Neisseriaceae</taxon>
        <taxon>Craterilacuibacter</taxon>
    </lineage>
</organism>
<evidence type="ECO:0000313" key="1">
    <source>
        <dbReference type="EMBL" id="MXR36645.1"/>
    </source>
</evidence>
<name>A0A845BK09_9NEIS</name>